<evidence type="ECO:0000256" key="10">
    <source>
        <dbReference type="ARBA" id="ARBA00023014"/>
    </source>
</evidence>
<evidence type="ECO:0000256" key="6">
    <source>
        <dbReference type="ARBA" id="ARBA00022679"/>
    </source>
</evidence>
<dbReference type="InterPro" id="IPR016454">
    <property type="entry name" value="Cysteine_dSase"/>
</dbReference>
<comment type="similarity">
    <text evidence="3">Belongs to the class-V pyridoxal-phosphate-dependent aminotransferase family. NifS/IscS subfamily.</text>
</comment>
<evidence type="ECO:0000259" key="13">
    <source>
        <dbReference type="Pfam" id="PF00266"/>
    </source>
</evidence>
<comment type="caution">
    <text evidence="14">The sequence shown here is derived from an EMBL/GenBank/DDBJ whole genome shotgun (WGS) entry which is preliminary data.</text>
</comment>
<dbReference type="Gene3D" id="3.40.640.10">
    <property type="entry name" value="Type I PLP-dependent aspartate aminotransferase-like (Major domain)"/>
    <property type="match status" value="1"/>
</dbReference>
<name>A0A916RKY3_9HYPH</name>
<evidence type="ECO:0000256" key="11">
    <source>
        <dbReference type="ARBA" id="ARBA00050776"/>
    </source>
</evidence>
<keyword evidence="6" id="KW-0808">Transferase</keyword>
<dbReference type="PANTHER" id="PTHR11601:SF34">
    <property type="entry name" value="CYSTEINE DESULFURASE"/>
    <property type="match status" value="1"/>
</dbReference>
<protein>
    <recommendedName>
        <fullName evidence="5">Cysteine desulfurase</fullName>
        <ecNumber evidence="4">2.8.1.7</ecNumber>
    </recommendedName>
</protein>
<dbReference type="Pfam" id="PF00266">
    <property type="entry name" value="Aminotran_5"/>
    <property type="match status" value="1"/>
</dbReference>
<dbReference type="PROSITE" id="PS00595">
    <property type="entry name" value="AA_TRANSFER_CLASS_5"/>
    <property type="match status" value="1"/>
</dbReference>
<dbReference type="InterPro" id="IPR015424">
    <property type="entry name" value="PyrdxlP-dep_Trfase"/>
</dbReference>
<keyword evidence="8" id="KW-0663">Pyridoxal phosphate</keyword>
<dbReference type="InterPro" id="IPR020578">
    <property type="entry name" value="Aminotrans_V_PyrdxlP_BS"/>
</dbReference>
<comment type="catalytic activity">
    <reaction evidence="11">
        <text>(sulfur carrier)-H + L-cysteine = (sulfur carrier)-SH + L-alanine</text>
        <dbReference type="Rhea" id="RHEA:43892"/>
        <dbReference type="Rhea" id="RHEA-COMP:14737"/>
        <dbReference type="Rhea" id="RHEA-COMP:14739"/>
        <dbReference type="ChEBI" id="CHEBI:29917"/>
        <dbReference type="ChEBI" id="CHEBI:35235"/>
        <dbReference type="ChEBI" id="CHEBI:57972"/>
        <dbReference type="ChEBI" id="CHEBI:64428"/>
        <dbReference type="EC" id="2.8.1.7"/>
    </reaction>
</comment>
<gene>
    <name evidence="14" type="ORF">GCM10011499_32740</name>
</gene>
<evidence type="ECO:0000256" key="2">
    <source>
        <dbReference type="ARBA" id="ARBA00003120"/>
    </source>
</evidence>
<evidence type="ECO:0000256" key="1">
    <source>
        <dbReference type="ARBA" id="ARBA00001933"/>
    </source>
</evidence>
<keyword evidence="15" id="KW-1185">Reference proteome</keyword>
<dbReference type="GO" id="GO:0031071">
    <property type="term" value="F:cysteine desulfurase activity"/>
    <property type="evidence" value="ECO:0007669"/>
    <property type="project" value="UniProtKB-EC"/>
</dbReference>
<organism evidence="14 15">
    <name type="scientific">Pelagibacterium lentulum</name>
    <dbReference type="NCBI Taxonomy" id="2029865"/>
    <lineage>
        <taxon>Bacteria</taxon>
        <taxon>Pseudomonadati</taxon>
        <taxon>Pseudomonadota</taxon>
        <taxon>Alphaproteobacteria</taxon>
        <taxon>Hyphomicrobiales</taxon>
        <taxon>Devosiaceae</taxon>
        <taxon>Pelagibacterium</taxon>
    </lineage>
</organism>
<comment type="function">
    <text evidence="2">Catalyzes the removal of elemental sulfur atoms from cysteine to produce alanine. Seems to participate in the biosynthesis of the nitrogenase metalloclusters by providing the inorganic sulfur required for the Fe-S core formation.</text>
</comment>
<sequence length="382" mass="38894">MVAAYLDHNASAPLLAEARDAVIAALDLPGNPSSVHGSGRALRKIVDDARDAVAELAGAEAKQVVFTGSATEALTQAIVGGAKAFNVDRIVYCATDHTATSKAAEATGLPVTMLPVDSAGSIDIETLASTLEAADGSGETLLVSFAWVNNETGVIQPRGRIEALVGPSRHLLVIDAVQAFGKLTLDFAASATDMIAVSGHKIGAPAGIGALLVKSHCDNVRLVPGGGQEQGRRGGTEPVALIAGFGKACEAYPASYERAGVAVLGETLETGLKGMDSEVVIFGEGAERIGNCVNFAVPGIKNTVSMMALDLAGIALSSGSACSSGKVGKSHVLAAMGVTPELSECGLRVSFGWSSTAKDVELFLEAFEKVLSRHRAKSGAAA</sequence>
<keyword evidence="10" id="KW-0411">Iron-sulfur</keyword>
<dbReference type="InterPro" id="IPR015421">
    <property type="entry name" value="PyrdxlP-dep_Trfase_major"/>
</dbReference>
<dbReference type="GO" id="GO:0046872">
    <property type="term" value="F:metal ion binding"/>
    <property type="evidence" value="ECO:0007669"/>
    <property type="project" value="UniProtKB-KW"/>
</dbReference>
<feature type="domain" description="Aminotransferase class V" evidence="13">
    <location>
        <begin position="5"/>
        <end position="363"/>
    </location>
</feature>
<dbReference type="Proteomes" id="UP000596977">
    <property type="component" value="Unassembled WGS sequence"/>
</dbReference>
<evidence type="ECO:0000256" key="9">
    <source>
        <dbReference type="ARBA" id="ARBA00023004"/>
    </source>
</evidence>
<dbReference type="AlphaFoldDB" id="A0A916RKY3"/>
<reference evidence="14 15" key="1">
    <citation type="journal article" date="2014" name="Int. J. Syst. Evol. Microbiol.">
        <title>Complete genome sequence of Corynebacterium casei LMG S-19264T (=DSM 44701T), isolated from a smear-ripened cheese.</title>
        <authorList>
            <consortium name="US DOE Joint Genome Institute (JGI-PGF)"/>
            <person name="Walter F."/>
            <person name="Albersmeier A."/>
            <person name="Kalinowski J."/>
            <person name="Ruckert C."/>
        </authorList>
    </citation>
    <scope>NUCLEOTIDE SEQUENCE [LARGE SCALE GENOMIC DNA]</scope>
    <source>
        <strain evidence="14 15">CGMCC 1.15896</strain>
    </source>
</reference>
<dbReference type="GO" id="GO:0051536">
    <property type="term" value="F:iron-sulfur cluster binding"/>
    <property type="evidence" value="ECO:0007669"/>
    <property type="project" value="UniProtKB-KW"/>
</dbReference>
<evidence type="ECO:0000256" key="7">
    <source>
        <dbReference type="ARBA" id="ARBA00022723"/>
    </source>
</evidence>
<comment type="cofactor">
    <cofactor evidence="1 12">
        <name>pyridoxal 5'-phosphate</name>
        <dbReference type="ChEBI" id="CHEBI:597326"/>
    </cofactor>
</comment>
<dbReference type="SUPFAM" id="SSF53383">
    <property type="entry name" value="PLP-dependent transferases"/>
    <property type="match status" value="1"/>
</dbReference>
<keyword evidence="7" id="KW-0479">Metal-binding</keyword>
<evidence type="ECO:0000256" key="12">
    <source>
        <dbReference type="RuleBase" id="RU004504"/>
    </source>
</evidence>
<evidence type="ECO:0000256" key="4">
    <source>
        <dbReference type="ARBA" id="ARBA00012239"/>
    </source>
</evidence>
<evidence type="ECO:0000256" key="8">
    <source>
        <dbReference type="ARBA" id="ARBA00022898"/>
    </source>
</evidence>
<dbReference type="EC" id="2.8.1.7" evidence="4"/>
<dbReference type="PIRSF" id="PIRSF005572">
    <property type="entry name" value="NifS"/>
    <property type="match status" value="1"/>
</dbReference>
<dbReference type="RefSeq" id="WP_164734825.1">
    <property type="nucleotide sequence ID" value="NZ_BMKB01000006.1"/>
</dbReference>
<dbReference type="InterPro" id="IPR015422">
    <property type="entry name" value="PyrdxlP-dep_Trfase_small"/>
</dbReference>
<dbReference type="Gene3D" id="1.10.260.50">
    <property type="match status" value="1"/>
</dbReference>
<evidence type="ECO:0000313" key="15">
    <source>
        <dbReference type="Proteomes" id="UP000596977"/>
    </source>
</evidence>
<accession>A0A916RKY3</accession>
<proteinExistence type="inferred from homology"/>
<dbReference type="Gene3D" id="3.90.1150.10">
    <property type="entry name" value="Aspartate Aminotransferase, domain 1"/>
    <property type="match status" value="1"/>
</dbReference>
<dbReference type="PANTHER" id="PTHR11601">
    <property type="entry name" value="CYSTEINE DESULFURYLASE FAMILY MEMBER"/>
    <property type="match status" value="1"/>
</dbReference>
<evidence type="ECO:0000256" key="3">
    <source>
        <dbReference type="ARBA" id="ARBA00006490"/>
    </source>
</evidence>
<evidence type="ECO:0000256" key="5">
    <source>
        <dbReference type="ARBA" id="ARBA00013558"/>
    </source>
</evidence>
<keyword evidence="9" id="KW-0408">Iron</keyword>
<evidence type="ECO:0000313" key="14">
    <source>
        <dbReference type="EMBL" id="GGA59973.1"/>
    </source>
</evidence>
<dbReference type="EMBL" id="BMKB01000006">
    <property type="protein sequence ID" value="GGA59973.1"/>
    <property type="molecule type" value="Genomic_DNA"/>
</dbReference>
<dbReference type="InterPro" id="IPR000192">
    <property type="entry name" value="Aminotrans_V_dom"/>
</dbReference>